<evidence type="ECO:0000313" key="2">
    <source>
        <dbReference type="Proteomes" id="UP001054821"/>
    </source>
</evidence>
<name>A0AAD5F3P9_PRUDU</name>
<protein>
    <submittedName>
        <fullName evidence="1">Uncharacterized protein</fullName>
    </submittedName>
</protein>
<sequence>MNIFVFQATPIELFTLYLLLKSRIGCWVIEEHLRFQKGDIQSDIGSPGKRVITSVAFLMSGITQKNTTKSTWIKFASLIFVEMNEGYTTKNARGKHQNRGQRLVLREQL</sequence>
<reference evidence="1 2" key="1">
    <citation type="journal article" date="2022" name="G3 (Bethesda)">
        <title>Whole-genome sequence and methylome profiling of the almond [Prunus dulcis (Mill.) D.A. Webb] cultivar 'Nonpareil'.</title>
        <authorList>
            <person name="D'Amico-Willman K.M."/>
            <person name="Ouma W.Z."/>
            <person name="Meulia T."/>
            <person name="Sideli G.M."/>
            <person name="Gradziel T.M."/>
            <person name="Fresnedo-Ramirez J."/>
        </authorList>
    </citation>
    <scope>NUCLEOTIDE SEQUENCE [LARGE SCALE GENOMIC DNA]</scope>
    <source>
        <strain evidence="1">Clone GOH B32 T37-40</strain>
    </source>
</reference>
<dbReference type="EMBL" id="JAJFAZ020000001">
    <property type="protein sequence ID" value="KAI5352099.1"/>
    <property type="molecule type" value="Genomic_DNA"/>
</dbReference>
<keyword evidence="2" id="KW-1185">Reference proteome</keyword>
<dbReference type="AlphaFoldDB" id="A0AAD5F3P9"/>
<evidence type="ECO:0000313" key="1">
    <source>
        <dbReference type="EMBL" id="KAI5352099.1"/>
    </source>
</evidence>
<organism evidence="1 2">
    <name type="scientific">Prunus dulcis</name>
    <name type="common">Almond</name>
    <name type="synonym">Amygdalus dulcis</name>
    <dbReference type="NCBI Taxonomy" id="3755"/>
    <lineage>
        <taxon>Eukaryota</taxon>
        <taxon>Viridiplantae</taxon>
        <taxon>Streptophyta</taxon>
        <taxon>Embryophyta</taxon>
        <taxon>Tracheophyta</taxon>
        <taxon>Spermatophyta</taxon>
        <taxon>Magnoliopsida</taxon>
        <taxon>eudicotyledons</taxon>
        <taxon>Gunneridae</taxon>
        <taxon>Pentapetalae</taxon>
        <taxon>rosids</taxon>
        <taxon>fabids</taxon>
        <taxon>Rosales</taxon>
        <taxon>Rosaceae</taxon>
        <taxon>Amygdaloideae</taxon>
        <taxon>Amygdaleae</taxon>
        <taxon>Prunus</taxon>
    </lineage>
</organism>
<proteinExistence type="predicted"/>
<comment type="caution">
    <text evidence="1">The sequence shown here is derived from an EMBL/GenBank/DDBJ whole genome shotgun (WGS) entry which is preliminary data.</text>
</comment>
<accession>A0AAD5F3P9</accession>
<dbReference type="Proteomes" id="UP001054821">
    <property type="component" value="Chromosome 1"/>
</dbReference>
<gene>
    <name evidence="1" type="ORF">L3X38_004990</name>
</gene>